<keyword evidence="2" id="KW-0732">Signal</keyword>
<organism evidence="3 4">
    <name type="scientific">Deinococcus seoulensis</name>
    <dbReference type="NCBI Taxonomy" id="1837379"/>
    <lineage>
        <taxon>Bacteria</taxon>
        <taxon>Thermotogati</taxon>
        <taxon>Deinococcota</taxon>
        <taxon>Deinococci</taxon>
        <taxon>Deinococcales</taxon>
        <taxon>Deinococcaceae</taxon>
        <taxon>Deinococcus</taxon>
    </lineage>
</organism>
<sequence>MQLRPAGSFTRQARTEARMHPPRITLTLLALTLLALTTHAHARDDGSVTPRPGAAPTQPTAAHTDSD</sequence>
<feature type="signal peptide" evidence="2">
    <location>
        <begin position="1"/>
        <end position="42"/>
    </location>
</feature>
<feature type="region of interest" description="Disordered" evidence="1">
    <location>
        <begin position="42"/>
        <end position="67"/>
    </location>
</feature>
<dbReference type="EMBL" id="BMQM01000030">
    <property type="protein sequence ID" value="GGR69336.1"/>
    <property type="molecule type" value="Genomic_DNA"/>
</dbReference>
<reference evidence="4" key="1">
    <citation type="journal article" date="2019" name="Int. J. Syst. Evol. Microbiol.">
        <title>The Global Catalogue of Microorganisms (GCM) 10K type strain sequencing project: providing services to taxonomists for standard genome sequencing and annotation.</title>
        <authorList>
            <consortium name="The Broad Institute Genomics Platform"/>
            <consortium name="The Broad Institute Genome Sequencing Center for Infectious Disease"/>
            <person name="Wu L."/>
            <person name="Ma J."/>
        </authorList>
    </citation>
    <scope>NUCLEOTIDE SEQUENCE [LARGE SCALE GENOMIC DNA]</scope>
    <source>
        <strain evidence="4">JCM 31404</strain>
    </source>
</reference>
<comment type="caution">
    <text evidence="3">The sequence shown here is derived from an EMBL/GenBank/DDBJ whole genome shotgun (WGS) entry which is preliminary data.</text>
</comment>
<protein>
    <submittedName>
        <fullName evidence="3">Uncharacterized protein</fullName>
    </submittedName>
</protein>
<feature type="compositionally biased region" description="Polar residues" evidence="1">
    <location>
        <begin position="57"/>
        <end position="67"/>
    </location>
</feature>
<accession>A0ABQ2RVP3</accession>
<evidence type="ECO:0000256" key="1">
    <source>
        <dbReference type="SAM" id="MobiDB-lite"/>
    </source>
</evidence>
<dbReference type="Proteomes" id="UP000634308">
    <property type="component" value="Unassembled WGS sequence"/>
</dbReference>
<evidence type="ECO:0000256" key="2">
    <source>
        <dbReference type="SAM" id="SignalP"/>
    </source>
</evidence>
<keyword evidence="4" id="KW-1185">Reference proteome</keyword>
<evidence type="ECO:0000313" key="4">
    <source>
        <dbReference type="Proteomes" id="UP000634308"/>
    </source>
</evidence>
<name>A0ABQ2RVP3_9DEIO</name>
<feature type="chain" id="PRO_5046929690" evidence="2">
    <location>
        <begin position="43"/>
        <end position="67"/>
    </location>
</feature>
<feature type="region of interest" description="Disordered" evidence="1">
    <location>
        <begin position="1"/>
        <end position="20"/>
    </location>
</feature>
<evidence type="ECO:0000313" key="3">
    <source>
        <dbReference type="EMBL" id="GGR69336.1"/>
    </source>
</evidence>
<proteinExistence type="predicted"/>
<gene>
    <name evidence="3" type="ORF">GCM10008959_34210</name>
</gene>